<feature type="binding site" evidence="9">
    <location>
        <position position="30"/>
    </location>
    <ligand>
        <name>Zn(2+)</name>
        <dbReference type="ChEBI" id="CHEBI:29105"/>
    </ligand>
</feature>
<feature type="binding site" evidence="9">
    <location>
        <position position="261"/>
    </location>
    <ligand>
        <name>Zn(2+)</name>
        <dbReference type="ChEBI" id="CHEBI:29105"/>
    </ligand>
</feature>
<dbReference type="PRINTS" id="PR00983">
    <property type="entry name" value="TRNASYNTHCYS"/>
</dbReference>
<comment type="subunit">
    <text evidence="1 9">Monomer.</text>
</comment>
<evidence type="ECO:0000256" key="6">
    <source>
        <dbReference type="ARBA" id="ARBA00022840"/>
    </source>
</evidence>
<keyword evidence="7 9" id="KW-0648">Protein biosynthesis</keyword>
<keyword evidence="6 9" id="KW-0067">ATP-binding</keyword>
<feature type="short sequence motif" description="'HIGH' region" evidence="9">
    <location>
        <begin position="32"/>
        <end position="42"/>
    </location>
</feature>
<dbReference type="Proteomes" id="UP000229383">
    <property type="component" value="Unassembled WGS sequence"/>
</dbReference>
<organism evidence="11 12">
    <name type="scientific">Candidatus Niyogibacteria bacterium CG10_big_fil_rev_8_21_14_0_10_42_19</name>
    <dbReference type="NCBI Taxonomy" id="1974725"/>
    <lineage>
        <taxon>Bacteria</taxon>
        <taxon>Candidatus Niyogiibacteriota</taxon>
    </lineage>
</organism>
<dbReference type="SUPFAM" id="SSF52374">
    <property type="entry name" value="Nucleotidylyl transferase"/>
    <property type="match status" value="1"/>
</dbReference>
<keyword evidence="9" id="KW-0963">Cytoplasm</keyword>
<feature type="binding site" evidence="9">
    <location>
        <position position="257"/>
    </location>
    <ligand>
        <name>Zn(2+)</name>
        <dbReference type="ChEBI" id="CHEBI:29105"/>
    </ligand>
</feature>
<evidence type="ECO:0000256" key="2">
    <source>
        <dbReference type="ARBA" id="ARBA00022598"/>
    </source>
</evidence>
<reference evidence="12" key="1">
    <citation type="submission" date="2017-09" db="EMBL/GenBank/DDBJ databases">
        <title>Depth-based differentiation of microbial function through sediment-hosted aquifers and enrichment of novel symbionts in the deep terrestrial subsurface.</title>
        <authorList>
            <person name="Probst A.J."/>
            <person name="Ladd B."/>
            <person name="Jarett J.K."/>
            <person name="Geller-Mcgrath D.E."/>
            <person name="Sieber C.M.K."/>
            <person name="Emerson J.B."/>
            <person name="Anantharaman K."/>
            <person name="Thomas B.C."/>
            <person name="Malmstrom R."/>
            <person name="Stieglmeier M."/>
            <person name="Klingl A."/>
            <person name="Woyke T."/>
            <person name="Ryan C.M."/>
            <person name="Banfield J.F."/>
        </authorList>
    </citation>
    <scope>NUCLEOTIDE SEQUENCE [LARGE SCALE GENOMIC DNA]</scope>
</reference>
<evidence type="ECO:0000256" key="5">
    <source>
        <dbReference type="ARBA" id="ARBA00022833"/>
    </source>
</evidence>
<dbReference type="InterPro" id="IPR032678">
    <property type="entry name" value="tRNA-synt_1_cat_dom"/>
</dbReference>
<dbReference type="InterPro" id="IPR024909">
    <property type="entry name" value="Cys-tRNA/MSH_ligase"/>
</dbReference>
<evidence type="ECO:0000256" key="7">
    <source>
        <dbReference type="ARBA" id="ARBA00022917"/>
    </source>
</evidence>
<evidence type="ECO:0000313" key="11">
    <source>
        <dbReference type="EMBL" id="PIR70100.1"/>
    </source>
</evidence>
<keyword evidence="4 9" id="KW-0547">Nucleotide-binding</keyword>
<evidence type="ECO:0000256" key="3">
    <source>
        <dbReference type="ARBA" id="ARBA00022723"/>
    </source>
</evidence>
<protein>
    <recommendedName>
        <fullName evidence="9">Cysteine--tRNA ligase</fullName>
        <ecNumber evidence="9">6.1.1.16</ecNumber>
    </recommendedName>
    <alternativeName>
        <fullName evidence="9">Cysteinyl-tRNA synthetase</fullName>
        <shortName evidence="9">CysRS</shortName>
    </alternativeName>
</protein>
<keyword evidence="8 9" id="KW-0030">Aminoacyl-tRNA synthetase</keyword>
<dbReference type="EMBL" id="PFCN01000037">
    <property type="protein sequence ID" value="PIR70100.1"/>
    <property type="molecule type" value="Genomic_DNA"/>
</dbReference>
<dbReference type="Pfam" id="PF01406">
    <property type="entry name" value="tRNA-synt_1e"/>
    <property type="match status" value="1"/>
</dbReference>
<dbReference type="InterPro" id="IPR009080">
    <property type="entry name" value="tRNAsynth_Ia_anticodon-bd"/>
</dbReference>
<proteinExistence type="inferred from homology"/>
<keyword evidence="3 9" id="KW-0479">Metal-binding</keyword>
<evidence type="ECO:0000313" key="12">
    <source>
        <dbReference type="Proteomes" id="UP000229383"/>
    </source>
</evidence>
<gene>
    <name evidence="9" type="primary">cysS</name>
    <name evidence="11" type="ORF">COU46_03345</name>
</gene>
<dbReference type="NCBIfam" id="TIGR00435">
    <property type="entry name" value="cysS"/>
    <property type="match status" value="1"/>
</dbReference>
<comment type="catalytic activity">
    <reaction evidence="9">
        <text>tRNA(Cys) + L-cysteine + ATP = L-cysteinyl-tRNA(Cys) + AMP + diphosphate</text>
        <dbReference type="Rhea" id="RHEA:17773"/>
        <dbReference type="Rhea" id="RHEA-COMP:9661"/>
        <dbReference type="Rhea" id="RHEA-COMP:9679"/>
        <dbReference type="ChEBI" id="CHEBI:30616"/>
        <dbReference type="ChEBI" id="CHEBI:33019"/>
        <dbReference type="ChEBI" id="CHEBI:35235"/>
        <dbReference type="ChEBI" id="CHEBI:78442"/>
        <dbReference type="ChEBI" id="CHEBI:78517"/>
        <dbReference type="ChEBI" id="CHEBI:456215"/>
        <dbReference type="EC" id="6.1.1.16"/>
    </reaction>
</comment>
<dbReference type="InterPro" id="IPR015803">
    <property type="entry name" value="Cys-tRNA-ligase"/>
</dbReference>
<comment type="cofactor">
    <cofactor evidence="9">
        <name>Zn(2+)</name>
        <dbReference type="ChEBI" id="CHEBI:29105"/>
    </cofactor>
    <text evidence="9">Binds 1 zinc ion per subunit.</text>
</comment>
<dbReference type="EC" id="6.1.1.16" evidence="9"/>
<dbReference type="GO" id="GO:0004817">
    <property type="term" value="F:cysteine-tRNA ligase activity"/>
    <property type="evidence" value="ECO:0007669"/>
    <property type="project" value="UniProtKB-UniRule"/>
</dbReference>
<comment type="caution">
    <text evidence="11">The sequence shown here is derived from an EMBL/GenBank/DDBJ whole genome shotgun (WGS) entry which is preliminary data.</text>
</comment>
<feature type="binding site" evidence="9">
    <location>
        <position position="292"/>
    </location>
    <ligand>
        <name>ATP</name>
        <dbReference type="ChEBI" id="CHEBI:30616"/>
    </ligand>
</feature>
<feature type="domain" description="tRNA synthetases class I catalytic" evidence="10">
    <location>
        <begin position="17"/>
        <end position="336"/>
    </location>
</feature>
<dbReference type="PANTHER" id="PTHR10890">
    <property type="entry name" value="CYSTEINYL-TRNA SYNTHETASE"/>
    <property type="match status" value="1"/>
</dbReference>
<dbReference type="GO" id="GO:0008270">
    <property type="term" value="F:zinc ion binding"/>
    <property type="evidence" value="ECO:0007669"/>
    <property type="project" value="UniProtKB-UniRule"/>
</dbReference>
<dbReference type="GO" id="GO:0006423">
    <property type="term" value="P:cysteinyl-tRNA aminoacylation"/>
    <property type="evidence" value="ECO:0007669"/>
    <property type="project" value="UniProtKB-UniRule"/>
</dbReference>
<dbReference type="InterPro" id="IPR014729">
    <property type="entry name" value="Rossmann-like_a/b/a_fold"/>
</dbReference>
<feature type="binding site" evidence="9">
    <location>
        <position position="232"/>
    </location>
    <ligand>
        <name>Zn(2+)</name>
        <dbReference type="ChEBI" id="CHEBI:29105"/>
    </ligand>
</feature>
<feature type="short sequence motif" description="'KMSKS' region" evidence="9">
    <location>
        <begin position="289"/>
        <end position="293"/>
    </location>
</feature>
<dbReference type="Gene3D" id="3.40.50.620">
    <property type="entry name" value="HUPs"/>
    <property type="match status" value="1"/>
</dbReference>
<name>A0A2H0TEX6_9BACT</name>
<evidence type="ECO:0000256" key="9">
    <source>
        <dbReference type="HAMAP-Rule" id="MF_00041"/>
    </source>
</evidence>
<dbReference type="HAMAP" id="MF_00041">
    <property type="entry name" value="Cys_tRNA_synth"/>
    <property type="match status" value="1"/>
</dbReference>
<keyword evidence="5 9" id="KW-0862">Zinc</keyword>
<dbReference type="CDD" id="cd00672">
    <property type="entry name" value="CysRS_core"/>
    <property type="match status" value="1"/>
</dbReference>
<dbReference type="PANTHER" id="PTHR10890:SF3">
    <property type="entry name" value="CYSTEINE--TRNA LIGASE, CYTOPLASMIC"/>
    <property type="match status" value="1"/>
</dbReference>
<evidence type="ECO:0000256" key="1">
    <source>
        <dbReference type="ARBA" id="ARBA00011245"/>
    </source>
</evidence>
<comment type="similarity">
    <text evidence="9">Belongs to the class-I aminoacyl-tRNA synthetase family.</text>
</comment>
<dbReference type="Gene3D" id="1.20.120.1910">
    <property type="entry name" value="Cysteine-tRNA ligase, C-terminal anti-codon recognition domain"/>
    <property type="match status" value="1"/>
</dbReference>
<dbReference type="SUPFAM" id="SSF47323">
    <property type="entry name" value="Anticodon-binding domain of a subclass of class I aminoacyl-tRNA synthetases"/>
    <property type="match status" value="1"/>
</dbReference>
<evidence type="ECO:0000256" key="8">
    <source>
        <dbReference type="ARBA" id="ARBA00023146"/>
    </source>
</evidence>
<keyword evidence="2 9" id="KW-0436">Ligase</keyword>
<dbReference type="GO" id="GO:0005524">
    <property type="term" value="F:ATP binding"/>
    <property type="evidence" value="ECO:0007669"/>
    <property type="project" value="UniProtKB-UniRule"/>
</dbReference>
<dbReference type="GO" id="GO:0005829">
    <property type="term" value="C:cytosol"/>
    <property type="evidence" value="ECO:0007669"/>
    <property type="project" value="TreeGrafter"/>
</dbReference>
<dbReference type="AlphaFoldDB" id="A0A2H0TEX6"/>
<accession>A0A2H0TEX6</accession>
<sequence length="469" mass="54744">MTYLLIYNTKTRAIEEVKPIRVNKIGFYACGPTVYQYAHIGNFRTYIFEDILKRTLRLLNYKVKHVINITDVGHLTSDENDGEDKIEKEARRQRKTAYEIARFYEKVFKKDIRRLNIEEPDIWARASEHIKEQINLIKILEKKGFTYRISDGIYFDVLRFRKYGELWKTAPKETRARDNITIKEKKNPQDFALWKFSAPSGADPSTIKNFPLRDMQWPSPWGIGFPGWHIECSAMSMKYLGKHFDVHAGGIDHIPVHHTNEIAQSEAASNMPFVNYWVHGNFLLVGGKRMGKSEKNFLTLDELVDKGFDPLDYRYLALTAHYRSPLFFSLDALKSSRNARLHLTTIIQKLYQTKKKISKKESLKFKDDLLETVRVDLDTPKGLALLWSRIEDISINEILWADRIFGLGLNKVKPLKISNKIRNLLKKRDSYRKGKNWKEADIIRLEIKKYGFEIEDSSRGPVLTSLSFS</sequence>
<evidence type="ECO:0000259" key="10">
    <source>
        <dbReference type="Pfam" id="PF01406"/>
    </source>
</evidence>
<comment type="subcellular location">
    <subcellularLocation>
        <location evidence="9">Cytoplasm</location>
    </subcellularLocation>
</comment>
<evidence type="ECO:0000256" key="4">
    <source>
        <dbReference type="ARBA" id="ARBA00022741"/>
    </source>
</evidence>